<dbReference type="OrthoDB" id="9923523at2"/>
<proteinExistence type="predicted"/>
<dbReference type="AlphaFoldDB" id="A0A5B8C3E9"/>
<sequence length="82" mass="8996">MAARTFVSSLRSFQKASPWLGPEHDPALVMLEAMAKELDGGELTPALLSQFGLAYRSLQKLAPRSDRGEVDPLDEVLAERGR</sequence>
<name>A0A5B8C3E9_9MICO</name>
<dbReference type="EMBL" id="CP040915">
    <property type="protein sequence ID" value="QDC24788.1"/>
    <property type="molecule type" value="Genomic_DNA"/>
</dbReference>
<dbReference type="RefSeq" id="WP_139928481.1">
    <property type="nucleotide sequence ID" value="NZ_CP040915.1"/>
</dbReference>
<accession>A0A5B8C3E9</accession>
<reference evidence="1 2" key="1">
    <citation type="submission" date="2019-05" db="EMBL/GenBank/DDBJ databases">
        <title>Georgenia *** sp. nov., and Georgenia *** sp. nov., isolated from the intestinal contents of plateau pika (Ochotona curzoniae) in the Qinghai-Tibet plateau of China.</title>
        <authorList>
            <person name="Tian Z."/>
        </authorList>
    </citation>
    <scope>NUCLEOTIDE SEQUENCE [LARGE SCALE GENOMIC DNA]</scope>
    <source>
        <strain evidence="1 2">Z443</strain>
    </source>
</reference>
<organism evidence="1 2">
    <name type="scientific">Georgenia yuyongxinii</name>
    <dbReference type="NCBI Taxonomy" id="2589797"/>
    <lineage>
        <taxon>Bacteria</taxon>
        <taxon>Bacillati</taxon>
        <taxon>Actinomycetota</taxon>
        <taxon>Actinomycetes</taxon>
        <taxon>Micrococcales</taxon>
        <taxon>Bogoriellaceae</taxon>
        <taxon>Georgenia</taxon>
    </lineage>
</organism>
<protein>
    <submittedName>
        <fullName evidence="1">Uncharacterized protein</fullName>
    </submittedName>
</protein>
<dbReference type="KEGG" id="gyu:FE374_09340"/>
<gene>
    <name evidence="1" type="ORF">FE374_09340</name>
</gene>
<evidence type="ECO:0000313" key="2">
    <source>
        <dbReference type="Proteomes" id="UP000314616"/>
    </source>
</evidence>
<dbReference type="Proteomes" id="UP000314616">
    <property type="component" value="Chromosome"/>
</dbReference>
<evidence type="ECO:0000313" key="1">
    <source>
        <dbReference type="EMBL" id="QDC24788.1"/>
    </source>
</evidence>